<comment type="caution">
    <text evidence="2">The sequence shown here is derived from an EMBL/GenBank/DDBJ whole genome shotgun (WGS) entry which is preliminary data.</text>
</comment>
<name>A0A4R7UR01_9PSED</name>
<dbReference type="Proteomes" id="UP000295804">
    <property type="component" value="Unassembled WGS sequence"/>
</dbReference>
<dbReference type="AlphaFoldDB" id="A0A4R7UR01"/>
<evidence type="ECO:0000313" key="3">
    <source>
        <dbReference type="Proteomes" id="UP000295804"/>
    </source>
</evidence>
<feature type="transmembrane region" description="Helical" evidence="1">
    <location>
        <begin position="125"/>
        <end position="146"/>
    </location>
</feature>
<keyword evidence="1" id="KW-0812">Transmembrane</keyword>
<accession>A0A4R7UR01</accession>
<gene>
    <name evidence="2" type="ORF">EDF87_12513</name>
</gene>
<dbReference type="RefSeq" id="WP_134178137.1">
    <property type="nucleotide sequence ID" value="NZ_SOCQ01000025.1"/>
</dbReference>
<evidence type="ECO:0000313" key="2">
    <source>
        <dbReference type="EMBL" id="TDV37477.1"/>
    </source>
</evidence>
<protein>
    <submittedName>
        <fullName evidence="2">Uncharacterized protein</fullName>
    </submittedName>
</protein>
<keyword evidence="1" id="KW-0472">Membrane</keyword>
<dbReference type="EMBL" id="SOCQ01000025">
    <property type="protein sequence ID" value="TDV37477.1"/>
    <property type="molecule type" value="Genomic_DNA"/>
</dbReference>
<organism evidence="2 3">
    <name type="scientific">Pseudomonas helmanticensis</name>
    <dbReference type="NCBI Taxonomy" id="1471381"/>
    <lineage>
        <taxon>Bacteria</taxon>
        <taxon>Pseudomonadati</taxon>
        <taxon>Pseudomonadota</taxon>
        <taxon>Gammaproteobacteria</taxon>
        <taxon>Pseudomonadales</taxon>
        <taxon>Pseudomonadaceae</taxon>
        <taxon>Pseudomonas</taxon>
    </lineage>
</organism>
<sequence>MKAFICGRTRVHFEVRHGQVVSRKSLKLPKDQREEGDCWIRTKEKDPICLSFGVADFKVREGHRLSVFYASNPVMHSRVVVLIHNHDLGTNDFPMRGELLFDHVIGTSIWTEWIILSLLPALGFSFYYGIQCVVPSLLCWGLATLLRSRRRARVIPALHAHIDTLGKVDAARHMVARSISRDVETATA</sequence>
<evidence type="ECO:0000256" key="1">
    <source>
        <dbReference type="SAM" id="Phobius"/>
    </source>
</evidence>
<proteinExistence type="predicted"/>
<reference evidence="2 3" key="1">
    <citation type="submission" date="2019-03" db="EMBL/GenBank/DDBJ databases">
        <title>Genomic analyses of the natural microbiome of Caenorhabditis elegans.</title>
        <authorList>
            <person name="Samuel B."/>
        </authorList>
    </citation>
    <scope>NUCLEOTIDE SEQUENCE [LARGE SCALE GENOMIC DNA]</scope>
    <source>
        <strain evidence="2 3">BIGb0525</strain>
    </source>
</reference>
<keyword evidence="1" id="KW-1133">Transmembrane helix</keyword>